<name>A0A6A1UKK5_9ROSI</name>
<organism evidence="1 2">
    <name type="scientific">Morella rubra</name>
    <name type="common">Chinese bayberry</name>
    <dbReference type="NCBI Taxonomy" id="262757"/>
    <lineage>
        <taxon>Eukaryota</taxon>
        <taxon>Viridiplantae</taxon>
        <taxon>Streptophyta</taxon>
        <taxon>Embryophyta</taxon>
        <taxon>Tracheophyta</taxon>
        <taxon>Spermatophyta</taxon>
        <taxon>Magnoliopsida</taxon>
        <taxon>eudicotyledons</taxon>
        <taxon>Gunneridae</taxon>
        <taxon>Pentapetalae</taxon>
        <taxon>rosids</taxon>
        <taxon>fabids</taxon>
        <taxon>Fagales</taxon>
        <taxon>Myricaceae</taxon>
        <taxon>Morella</taxon>
    </lineage>
</organism>
<sequence length="179" mass="20279">MASIEVSNHAWYLPQLVLLKYFCFLDATGSFSSLHSNVLSRLMSALSVNQILLAANSDELDEKAKAPVVQQKGRFKVTSENVDLEKASIVRKVLYTATAFATYAPETENMFICNFTEYFIAMGYVANCVVDAEGMLAHISLMEKSLMSPNKIIFEKHLNYEDNDERSLNFEKEVQIRKM</sequence>
<dbReference type="OrthoDB" id="1831386at2759"/>
<accession>A0A6A1UKK5</accession>
<dbReference type="EMBL" id="RXIC02000180">
    <property type="protein sequence ID" value="KAB1200327.1"/>
    <property type="molecule type" value="Genomic_DNA"/>
</dbReference>
<comment type="caution">
    <text evidence="1">The sequence shown here is derived from an EMBL/GenBank/DDBJ whole genome shotgun (WGS) entry which is preliminary data.</text>
</comment>
<keyword evidence="2" id="KW-1185">Reference proteome</keyword>
<evidence type="ECO:0000313" key="1">
    <source>
        <dbReference type="EMBL" id="KAB1200327.1"/>
    </source>
</evidence>
<gene>
    <name evidence="1" type="ORF">CJ030_MR0G007642</name>
</gene>
<evidence type="ECO:0000313" key="2">
    <source>
        <dbReference type="Proteomes" id="UP000516437"/>
    </source>
</evidence>
<protein>
    <submittedName>
        <fullName evidence="1">Uncharacterized protein</fullName>
    </submittedName>
</protein>
<dbReference type="AlphaFoldDB" id="A0A6A1UKK5"/>
<dbReference type="Proteomes" id="UP000516437">
    <property type="component" value="Unassembled WGS sequence"/>
</dbReference>
<proteinExistence type="predicted"/>
<reference evidence="1 2" key="1">
    <citation type="journal article" date="2019" name="Plant Biotechnol. J.">
        <title>The red bayberry genome and genetic basis of sex determination.</title>
        <authorList>
            <person name="Jia H.M."/>
            <person name="Jia H.J."/>
            <person name="Cai Q.L."/>
            <person name="Wang Y."/>
            <person name="Zhao H.B."/>
            <person name="Yang W.F."/>
            <person name="Wang G.Y."/>
            <person name="Li Y.H."/>
            <person name="Zhan D.L."/>
            <person name="Shen Y.T."/>
            <person name="Niu Q.F."/>
            <person name="Chang L."/>
            <person name="Qiu J."/>
            <person name="Zhao L."/>
            <person name="Xie H.B."/>
            <person name="Fu W.Y."/>
            <person name="Jin J."/>
            <person name="Li X.W."/>
            <person name="Jiao Y."/>
            <person name="Zhou C.C."/>
            <person name="Tu T."/>
            <person name="Chai C.Y."/>
            <person name="Gao J.L."/>
            <person name="Fan L.J."/>
            <person name="van de Weg E."/>
            <person name="Wang J.Y."/>
            <person name="Gao Z.S."/>
        </authorList>
    </citation>
    <scope>NUCLEOTIDE SEQUENCE [LARGE SCALE GENOMIC DNA]</scope>
    <source>
        <tissue evidence="1">Leaves</tissue>
    </source>
</reference>